<dbReference type="Pfam" id="PF13613">
    <property type="entry name" value="HTH_Tnp_4"/>
    <property type="match status" value="1"/>
</dbReference>
<keyword evidence="10" id="KW-1185">Reference proteome</keyword>
<evidence type="ECO:0000256" key="2">
    <source>
        <dbReference type="ARBA" id="ARBA00022723"/>
    </source>
</evidence>
<organism evidence="9 10">
    <name type="scientific">Patella caerulea</name>
    <name type="common">Rayed Mediterranean limpet</name>
    <dbReference type="NCBI Taxonomy" id="87958"/>
    <lineage>
        <taxon>Eukaryota</taxon>
        <taxon>Metazoa</taxon>
        <taxon>Spiralia</taxon>
        <taxon>Lophotrochozoa</taxon>
        <taxon>Mollusca</taxon>
        <taxon>Gastropoda</taxon>
        <taxon>Patellogastropoda</taxon>
        <taxon>Patelloidea</taxon>
        <taxon>Patellidae</taxon>
        <taxon>Patella</taxon>
    </lineage>
</organism>
<evidence type="ECO:0000256" key="1">
    <source>
        <dbReference type="ARBA" id="ARBA00001968"/>
    </source>
</evidence>
<evidence type="ECO:0000313" key="9">
    <source>
        <dbReference type="EMBL" id="KAK6173756.1"/>
    </source>
</evidence>
<dbReference type="PROSITE" id="PS50950">
    <property type="entry name" value="ZF_THAP"/>
    <property type="match status" value="1"/>
</dbReference>
<evidence type="ECO:0000256" key="5">
    <source>
        <dbReference type="ARBA" id="ARBA00023125"/>
    </source>
</evidence>
<evidence type="ECO:0000259" key="8">
    <source>
        <dbReference type="PROSITE" id="PS50950"/>
    </source>
</evidence>
<evidence type="ECO:0000313" key="10">
    <source>
        <dbReference type="Proteomes" id="UP001347796"/>
    </source>
</evidence>
<proteinExistence type="predicted"/>
<name>A0AAN8PKZ8_PATCE</name>
<dbReference type="Pfam" id="PF05485">
    <property type="entry name" value="THAP"/>
    <property type="match status" value="1"/>
</dbReference>
<keyword evidence="7" id="KW-0175">Coiled coil</keyword>
<accession>A0AAN8PKZ8</accession>
<gene>
    <name evidence="9" type="ORF">SNE40_017158</name>
</gene>
<comment type="caution">
    <text evidence="9">The sequence shown here is derived from an EMBL/GenBank/DDBJ whole genome shotgun (WGS) entry which is preliminary data.</text>
</comment>
<dbReference type="EMBL" id="JAZGQO010000011">
    <property type="protein sequence ID" value="KAK6173756.1"/>
    <property type="molecule type" value="Genomic_DNA"/>
</dbReference>
<protein>
    <recommendedName>
        <fullName evidence="8">THAP-type domain-containing protein</fullName>
    </recommendedName>
</protein>
<dbReference type="SMART" id="SM00980">
    <property type="entry name" value="THAP"/>
    <property type="match status" value="1"/>
</dbReference>
<keyword evidence="4" id="KW-0862">Zinc</keyword>
<sequence>MPTTCAVIKCNSRSGRDNKSFFRIPSVLKHQGEETQSKSEKRQRLWLAAIKRTDISLKTCGQLRVCSDHFISGKPSELYRETNPDWVPTQNLGYQCKDAYGSDVSRYDRLQKRTDRKHMQDAAMCLLDLSASLDNSMACTDLDVDVEPDNIIEEELTHLQQLELANHEVKKLQTNITRTEEENARLKKIIHKMRANTPEDFENDDDKVKYYTGLPTYLTLISLFNLLSPEIADGKNASLNKFQKFILTLMRLRLCLSITDLSYRFGVSKTTVSKVFIEMVDMMFFHLQPLVRWPDRGELYETMPMVFRKYFGRKITAIIDCFEIFIDRPSMTARVQTFSSYKHNNTVKYLIAISPQGSVTFISEGWGGRVSDKYLTANSNFLNYLHNGDGLLADRGFEIKELVATVGAEVIYPAFMRGKKQLSASEVESTRNPLNGLLVVYVKNTLFSGVQFQLIF</sequence>
<dbReference type="Pfam" id="PF13359">
    <property type="entry name" value="DDE_Tnp_4"/>
    <property type="match status" value="1"/>
</dbReference>
<dbReference type="GO" id="GO:0008270">
    <property type="term" value="F:zinc ion binding"/>
    <property type="evidence" value="ECO:0007669"/>
    <property type="project" value="UniProtKB-KW"/>
</dbReference>
<dbReference type="InterPro" id="IPR006612">
    <property type="entry name" value="THAP_Znf"/>
</dbReference>
<dbReference type="AlphaFoldDB" id="A0AAN8PKZ8"/>
<keyword evidence="2" id="KW-0479">Metal-binding</keyword>
<feature type="coiled-coil region" evidence="7">
    <location>
        <begin position="162"/>
        <end position="196"/>
    </location>
</feature>
<dbReference type="PANTHER" id="PTHR23080">
    <property type="entry name" value="THAP DOMAIN PROTEIN"/>
    <property type="match status" value="1"/>
</dbReference>
<comment type="cofactor">
    <cofactor evidence="1">
        <name>a divalent metal cation</name>
        <dbReference type="ChEBI" id="CHEBI:60240"/>
    </cofactor>
</comment>
<reference evidence="9 10" key="1">
    <citation type="submission" date="2024-01" db="EMBL/GenBank/DDBJ databases">
        <title>The genome of the rayed Mediterranean limpet Patella caerulea (Linnaeus, 1758).</title>
        <authorList>
            <person name="Anh-Thu Weber A."/>
            <person name="Halstead-Nussloch G."/>
        </authorList>
    </citation>
    <scope>NUCLEOTIDE SEQUENCE [LARGE SCALE GENOMIC DNA]</scope>
    <source>
        <strain evidence="9">AATW-2023a</strain>
        <tissue evidence="9">Whole specimen</tissue>
    </source>
</reference>
<evidence type="ECO:0000256" key="3">
    <source>
        <dbReference type="ARBA" id="ARBA00022771"/>
    </source>
</evidence>
<evidence type="ECO:0000256" key="4">
    <source>
        <dbReference type="ARBA" id="ARBA00022833"/>
    </source>
</evidence>
<dbReference type="Proteomes" id="UP001347796">
    <property type="component" value="Unassembled WGS sequence"/>
</dbReference>
<feature type="domain" description="THAP-type" evidence="8">
    <location>
        <begin position="1"/>
        <end position="91"/>
    </location>
</feature>
<dbReference type="InterPro" id="IPR027806">
    <property type="entry name" value="HARBI1_dom"/>
</dbReference>
<evidence type="ECO:0000256" key="6">
    <source>
        <dbReference type="PROSITE-ProRule" id="PRU00309"/>
    </source>
</evidence>
<dbReference type="SUPFAM" id="SSF57716">
    <property type="entry name" value="Glucocorticoid receptor-like (DNA-binding domain)"/>
    <property type="match status" value="1"/>
</dbReference>
<keyword evidence="5 6" id="KW-0238">DNA-binding</keyword>
<keyword evidence="3 6" id="KW-0863">Zinc-finger</keyword>
<dbReference type="GO" id="GO:0003677">
    <property type="term" value="F:DNA binding"/>
    <property type="evidence" value="ECO:0007669"/>
    <property type="project" value="UniProtKB-UniRule"/>
</dbReference>
<evidence type="ECO:0000256" key="7">
    <source>
        <dbReference type="SAM" id="Coils"/>
    </source>
</evidence>
<dbReference type="InterPro" id="IPR027805">
    <property type="entry name" value="Transposase_HTH_dom"/>
</dbReference>